<evidence type="ECO:0000313" key="2">
    <source>
        <dbReference type="Proteomes" id="UP001331515"/>
    </source>
</evidence>
<protein>
    <submittedName>
        <fullName evidence="1">Uncharacterized protein</fullName>
    </submittedName>
</protein>
<organism evidence="1 2">
    <name type="scientific">Champsocephalus gunnari</name>
    <name type="common">Mackerel icefish</name>
    <dbReference type="NCBI Taxonomy" id="52237"/>
    <lineage>
        <taxon>Eukaryota</taxon>
        <taxon>Metazoa</taxon>
        <taxon>Chordata</taxon>
        <taxon>Craniata</taxon>
        <taxon>Vertebrata</taxon>
        <taxon>Euteleostomi</taxon>
        <taxon>Actinopterygii</taxon>
        <taxon>Neopterygii</taxon>
        <taxon>Teleostei</taxon>
        <taxon>Neoteleostei</taxon>
        <taxon>Acanthomorphata</taxon>
        <taxon>Eupercaria</taxon>
        <taxon>Perciformes</taxon>
        <taxon>Notothenioidei</taxon>
        <taxon>Channichthyidae</taxon>
        <taxon>Champsocephalus</taxon>
    </lineage>
</organism>
<keyword evidence="2" id="KW-1185">Reference proteome</keyword>
<gene>
    <name evidence="1" type="ORF">CgunFtcFv8_020009</name>
</gene>
<proteinExistence type="predicted"/>
<reference evidence="1 2" key="1">
    <citation type="journal article" date="2023" name="Mol. Biol. Evol.">
        <title>Genomics of Secondarily Temperate Adaptation in the Only Non-Antarctic Icefish.</title>
        <authorList>
            <person name="Rivera-Colon A.G."/>
            <person name="Rayamajhi N."/>
            <person name="Minhas B.F."/>
            <person name="Madrigal G."/>
            <person name="Bilyk K.T."/>
            <person name="Yoon V."/>
            <person name="Hune M."/>
            <person name="Gregory S."/>
            <person name="Cheng C.H.C."/>
            <person name="Catchen J.M."/>
        </authorList>
    </citation>
    <scope>NUCLEOTIDE SEQUENCE [LARGE SCALE GENOMIC DNA]</scope>
    <source>
        <tissue evidence="1">White muscle</tissue>
    </source>
</reference>
<dbReference type="EMBL" id="JAURVH010001522">
    <property type="protein sequence ID" value="KAK5922773.1"/>
    <property type="molecule type" value="Genomic_DNA"/>
</dbReference>
<dbReference type="AlphaFoldDB" id="A0AAN8DKQ8"/>
<evidence type="ECO:0000313" key="1">
    <source>
        <dbReference type="EMBL" id="KAK5922773.1"/>
    </source>
</evidence>
<accession>A0AAN8DKQ8</accession>
<comment type="caution">
    <text evidence="1">The sequence shown here is derived from an EMBL/GenBank/DDBJ whole genome shotgun (WGS) entry which is preliminary data.</text>
</comment>
<dbReference type="Proteomes" id="UP001331515">
    <property type="component" value="Unassembled WGS sequence"/>
</dbReference>
<name>A0AAN8DKQ8_CHAGU</name>
<sequence>MDSADSTVLKTALQAQGTLLHHHEGQLTTINQGVQDLNARQHNFQSTVTTEINHLAEKMRDILTHLEARPAVPAAEFSGSAEVGFAEIPVQIPMPSSTLRLASPEKFSADSGNCRPFLIQCDLHFKHQPQYFPQIKLR</sequence>